<dbReference type="PANTHER" id="PTHR36512:SF3">
    <property type="entry name" value="BLR5678 PROTEIN"/>
    <property type="match status" value="1"/>
</dbReference>
<dbReference type="GO" id="GO:0004177">
    <property type="term" value="F:aminopeptidase activity"/>
    <property type="evidence" value="ECO:0007669"/>
    <property type="project" value="UniProtKB-KW"/>
</dbReference>
<keyword evidence="2" id="KW-0378">Hydrolase</keyword>
<dbReference type="CDD" id="cd02252">
    <property type="entry name" value="nylC_like"/>
    <property type="match status" value="1"/>
</dbReference>
<reference evidence="3" key="1">
    <citation type="submission" date="2017-04" db="EMBL/GenBank/DDBJ databases">
        <authorList>
            <person name="Varghese N."/>
            <person name="Submissions S."/>
        </authorList>
    </citation>
    <scope>NUCLEOTIDE SEQUENCE [LARGE SCALE GENOMIC DNA]</scope>
    <source>
        <strain evidence="3">DSM 20463</strain>
    </source>
</reference>
<dbReference type="SUPFAM" id="SSF56266">
    <property type="entry name" value="DmpA/ArgJ-like"/>
    <property type="match status" value="1"/>
</dbReference>
<dbReference type="EMBL" id="FWWR01000009">
    <property type="protein sequence ID" value="SMB87875.1"/>
    <property type="molecule type" value="Genomic_DNA"/>
</dbReference>
<evidence type="ECO:0000313" key="3">
    <source>
        <dbReference type="Proteomes" id="UP000192368"/>
    </source>
</evidence>
<protein>
    <submittedName>
        <fullName evidence="2">L-aminopeptidase/D-esterase</fullName>
    </submittedName>
</protein>
<organism evidence="2 3">
    <name type="scientific">Peptoniphilus asaccharolyticus DSM 20463</name>
    <dbReference type="NCBI Taxonomy" id="573058"/>
    <lineage>
        <taxon>Bacteria</taxon>
        <taxon>Bacillati</taxon>
        <taxon>Bacillota</taxon>
        <taxon>Tissierellia</taxon>
        <taxon>Tissierellales</taxon>
        <taxon>Peptoniphilaceae</taxon>
        <taxon>Peptoniphilus</taxon>
    </lineage>
</organism>
<dbReference type="STRING" id="573058.SAMN00017477_1279"/>
<dbReference type="InterPro" id="IPR016117">
    <property type="entry name" value="ArgJ-like_dom_sf"/>
</dbReference>
<sequence>MSEKIYPGYLSDIEGIKVGHAQNYDALTGVTVIIPDRPVKCGVDVRGSAPGTRETDLLKSENMVDEVNAVVLSGGSAFGLEASSGVMEYFREREIGLDTGFAKVPIVVSAVIFDLSVGDANIRPDFKMGYNACENVSKDTNMGSIGAGTGASVGKILGNKYAMKSGLGQASMQFGELKIAALTILNAFGDVFDSERRIQIAGCYSQEEEKFLDTLKVYEHLSDYDAFKGRNTTISIVATNGKLSKVQLNKVSQMAHDGYARSIEPVHTMFDGDTIFSVATGEVDCDVTFVGAMAAKCISRSIANAIYESSDGGDLKSYKSLKI</sequence>
<dbReference type="Gene3D" id="3.60.70.12">
    <property type="entry name" value="L-amino peptidase D-ALA esterase/amidase"/>
    <property type="match status" value="1"/>
</dbReference>
<gene>
    <name evidence="2" type="ORF">SAMN00017477_1279</name>
</gene>
<dbReference type="AlphaFoldDB" id="A0A1W1V3K6"/>
<keyword evidence="3" id="KW-1185">Reference proteome</keyword>
<dbReference type="Pfam" id="PF03576">
    <property type="entry name" value="Peptidase_S58"/>
    <property type="match status" value="1"/>
</dbReference>
<dbReference type="RefSeq" id="WP_234989772.1">
    <property type="nucleotide sequence ID" value="NZ_FWWR01000009.1"/>
</dbReference>
<evidence type="ECO:0000313" key="2">
    <source>
        <dbReference type="EMBL" id="SMB87875.1"/>
    </source>
</evidence>
<proteinExistence type="inferred from homology"/>
<keyword evidence="2" id="KW-0645">Protease</keyword>
<name>A0A1W1V3K6_PEPAS</name>
<keyword evidence="2" id="KW-0031">Aminopeptidase</keyword>
<accession>A0A1W1V3K6</accession>
<dbReference type="PANTHER" id="PTHR36512">
    <property type="entry name" value="D-AMINOPEPTIDASE"/>
    <property type="match status" value="1"/>
</dbReference>
<dbReference type="InterPro" id="IPR005321">
    <property type="entry name" value="Peptidase_S58_DmpA"/>
</dbReference>
<evidence type="ECO:0000256" key="1">
    <source>
        <dbReference type="ARBA" id="ARBA00007068"/>
    </source>
</evidence>
<comment type="similarity">
    <text evidence="1">Belongs to the peptidase S58 family.</text>
</comment>
<dbReference type="Proteomes" id="UP000192368">
    <property type="component" value="Unassembled WGS sequence"/>
</dbReference>